<name>A0A1B0GQD5_PHLPP</name>
<sequence length="174" mass="19672">MKSIKELMKTMSFLHTKAFCRKTPRCVKCLASHLTKDCSRTDRNDAVRCTNCGQNHPANYRGCQVYKELQKKLHSRLRHRGNQDSNNLEPTHITRGSTRTQISYADAVTGSERDRTNLNTGPGLPRVSTSTDNVSSDMHELKEMMKQLMEGWIGVFSQLLVAIVTQSQHPPPSD</sequence>
<dbReference type="EMBL" id="AJVK01016294">
    <property type="status" value="NOT_ANNOTATED_CDS"/>
    <property type="molecule type" value="Genomic_DNA"/>
</dbReference>
<feature type="region of interest" description="Disordered" evidence="1">
    <location>
        <begin position="78"/>
        <end position="133"/>
    </location>
</feature>
<organism evidence="2 3">
    <name type="scientific">Phlebotomus papatasi</name>
    <name type="common">Sandfly</name>
    <dbReference type="NCBI Taxonomy" id="29031"/>
    <lineage>
        <taxon>Eukaryota</taxon>
        <taxon>Metazoa</taxon>
        <taxon>Ecdysozoa</taxon>
        <taxon>Arthropoda</taxon>
        <taxon>Hexapoda</taxon>
        <taxon>Insecta</taxon>
        <taxon>Pterygota</taxon>
        <taxon>Neoptera</taxon>
        <taxon>Endopterygota</taxon>
        <taxon>Diptera</taxon>
        <taxon>Nematocera</taxon>
        <taxon>Psychodoidea</taxon>
        <taxon>Psychodidae</taxon>
        <taxon>Phlebotomus</taxon>
        <taxon>Phlebotomus</taxon>
    </lineage>
</organism>
<accession>A0A1B0GQD5</accession>
<evidence type="ECO:0000313" key="2">
    <source>
        <dbReference type="EnsemblMetazoa" id="PPAI009101-PA"/>
    </source>
</evidence>
<evidence type="ECO:0000313" key="3">
    <source>
        <dbReference type="Proteomes" id="UP000092462"/>
    </source>
</evidence>
<dbReference type="EMBL" id="AJVK01016295">
    <property type="status" value="NOT_ANNOTATED_CDS"/>
    <property type="molecule type" value="Genomic_DNA"/>
</dbReference>
<keyword evidence="3" id="KW-1185">Reference proteome</keyword>
<proteinExistence type="predicted"/>
<protein>
    <submittedName>
        <fullName evidence="2">Uncharacterized protein</fullName>
    </submittedName>
</protein>
<dbReference type="AlphaFoldDB" id="A0A1B0GQD5"/>
<dbReference type="VEuPathDB" id="VectorBase:PPAI009101"/>
<evidence type="ECO:0000256" key="1">
    <source>
        <dbReference type="SAM" id="MobiDB-lite"/>
    </source>
</evidence>
<dbReference type="EnsemblMetazoa" id="PPAI009101-RA">
    <property type="protein sequence ID" value="PPAI009101-PA"/>
    <property type="gene ID" value="PPAI009101"/>
</dbReference>
<reference evidence="2" key="1">
    <citation type="submission" date="2022-08" db="UniProtKB">
        <authorList>
            <consortium name="EnsemblMetazoa"/>
        </authorList>
    </citation>
    <scope>IDENTIFICATION</scope>
    <source>
        <strain evidence="2">Israel</strain>
    </source>
</reference>
<dbReference type="EMBL" id="AJVK01016293">
    <property type="status" value="NOT_ANNOTATED_CDS"/>
    <property type="molecule type" value="Genomic_DNA"/>
</dbReference>
<dbReference type="Proteomes" id="UP000092462">
    <property type="component" value="Unassembled WGS sequence"/>
</dbReference>
<feature type="compositionally biased region" description="Polar residues" evidence="1">
    <location>
        <begin position="83"/>
        <end position="103"/>
    </location>
</feature>